<dbReference type="GO" id="GO:0016491">
    <property type="term" value="F:oxidoreductase activity"/>
    <property type="evidence" value="ECO:0007669"/>
    <property type="project" value="UniProtKB-KW"/>
</dbReference>
<dbReference type="PANTHER" id="PTHR30137:SF8">
    <property type="entry name" value="BLR5498 PROTEIN"/>
    <property type="match status" value="1"/>
</dbReference>
<dbReference type="PANTHER" id="PTHR30137">
    <property type="entry name" value="LUCIFERASE-LIKE MONOOXYGENASE"/>
    <property type="match status" value="1"/>
</dbReference>
<evidence type="ECO:0000313" key="4">
    <source>
        <dbReference type="EMBL" id="MFD2461180.1"/>
    </source>
</evidence>
<gene>
    <name evidence="4" type="ORF">ACFSYJ_21425</name>
</gene>
<dbReference type="Proteomes" id="UP001597419">
    <property type="component" value="Unassembled WGS sequence"/>
</dbReference>
<name>A0ABW5GK11_9PSEU</name>
<protein>
    <submittedName>
        <fullName evidence="4">LLM class flavin-dependent oxidoreductase</fullName>
        <ecNumber evidence="4">1.-.-.-</ecNumber>
    </submittedName>
</protein>
<dbReference type="Pfam" id="PF00296">
    <property type="entry name" value="Bac_luciferase"/>
    <property type="match status" value="1"/>
</dbReference>
<proteinExistence type="predicted"/>
<dbReference type="EC" id="1.-.-.-" evidence="4"/>
<dbReference type="InterPro" id="IPR011251">
    <property type="entry name" value="Luciferase-like_dom"/>
</dbReference>
<dbReference type="EMBL" id="JBHUKU010000011">
    <property type="protein sequence ID" value="MFD2461180.1"/>
    <property type="molecule type" value="Genomic_DNA"/>
</dbReference>
<feature type="domain" description="Luciferase-like" evidence="3">
    <location>
        <begin position="12"/>
        <end position="303"/>
    </location>
</feature>
<keyword evidence="2" id="KW-0503">Monooxygenase</keyword>
<dbReference type="RefSeq" id="WP_345405489.1">
    <property type="nucleotide sequence ID" value="NZ_BAABHG010000018.1"/>
</dbReference>
<comment type="caution">
    <text evidence="4">The sequence shown here is derived from an EMBL/GenBank/DDBJ whole genome shotgun (WGS) entry which is preliminary data.</text>
</comment>
<dbReference type="InterPro" id="IPR036661">
    <property type="entry name" value="Luciferase-like_sf"/>
</dbReference>
<sequence length="336" mass="35821">MVQQRLGPVTPRFGVFLVSGRFPGQVDGDVLRRSVAAAEAAERAGFDDVWFAEHHFMPYGVCPSALTLAAHVLGRTSRVEVGTAVSVLSTTHPVALAEQWAMLDAVSGGRLWLGVGRGGPWQDLEVFGTGLDRFETGFAESLDLLLAAATRETVRADGARFAFREVPMTPRPERRPKIVVACGGADSAAVRLAGERGLPLLLGMHHGDEQKAATVAAYGGAEAGHVSTVVCQVGEDAREAVRAALPGWLKDGFAAHVRFDGQPAKTRDPDEYTDHLCAIHPVGDAAYCVDRLRTSLRRTGVSHVIMFVEASGTPEGTYENIARIGAEVLPALRAAH</sequence>
<evidence type="ECO:0000259" key="3">
    <source>
        <dbReference type="Pfam" id="PF00296"/>
    </source>
</evidence>
<evidence type="ECO:0000256" key="2">
    <source>
        <dbReference type="ARBA" id="ARBA00023033"/>
    </source>
</evidence>
<dbReference type="InterPro" id="IPR050766">
    <property type="entry name" value="Bact_Lucif_Oxidored"/>
</dbReference>
<accession>A0ABW5GK11</accession>
<keyword evidence="5" id="KW-1185">Reference proteome</keyword>
<organism evidence="4 5">
    <name type="scientific">Amycolatopsis samaneae</name>
    <dbReference type="NCBI Taxonomy" id="664691"/>
    <lineage>
        <taxon>Bacteria</taxon>
        <taxon>Bacillati</taxon>
        <taxon>Actinomycetota</taxon>
        <taxon>Actinomycetes</taxon>
        <taxon>Pseudonocardiales</taxon>
        <taxon>Pseudonocardiaceae</taxon>
        <taxon>Amycolatopsis</taxon>
    </lineage>
</organism>
<evidence type="ECO:0000313" key="5">
    <source>
        <dbReference type="Proteomes" id="UP001597419"/>
    </source>
</evidence>
<dbReference type="SUPFAM" id="SSF51679">
    <property type="entry name" value="Bacterial luciferase-like"/>
    <property type="match status" value="1"/>
</dbReference>
<evidence type="ECO:0000256" key="1">
    <source>
        <dbReference type="ARBA" id="ARBA00023002"/>
    </source>
</evidence>
<reference evidence="5" key="1">
    <citation type="journal article" date="2019" name="Int. J. Syst. Evol. Microbiol.">
        <title>The Global Catalogue of Microorganisms (GCM) 10K type strain sequencing project: providing services to taxonomists for standard genome sequencing and annotation.</title>
        <authorList>
            <consortium name="The Broad Institute Genomics Platform"/>
            <consortium name="The Broad Institute Genome Sequencing Center for Infectious Disease"/>
            <person name="Wu L."/>
            <person name="Ma J."/>
        </authorList>
    </citation>
    <scope>NUCLEOTIDE SEQUENCE [LARGE SCALE GENOMIC DNA]</scope>
    <source>
        <strain evidence="5">CGMCC 4.7643</strain>
    </source>
</reference>
<dbReference type="Gene3D" id="3.20.20.30">
    <property type="entry name" value="Luciferase-like domain"/>
    <property type="match status" value="1"/>
</dbReference>
<keyword evidence="1 4" id="KW-0560">Oxidoreductase</keyword>